<reference evidence="2 3" key="1">
    <citation type="submission" date="2021-08" db="EMBL/GenBank/DDBJ databases">
        <authorList>
            <person name="Peeters C."/>
        </authorList>
    </citation>
    <scope>NUCLEOTIDE SEQUENCE [LARGE SCALE GENOMIC DNA]</scope>
    <source>
        <strain evidence="2 3">LMG 32289</strain>
    </source>
</reference>
<dbReference type="InterPro" id="IPR045430">
    <property type="entry name" value="EAD1"/>
</dbReference>
<proteinExistence type="predicted"/>
<keyword evidence="3" id="KW-1185">Reference proteome</keyword>
<comment type="caution">
    <text evidence="2">The sequence shown here is derived from an EMBL/GenBank/DDBJ whole genome shotgun (WGS) entry which is preliminary data.</text>
</comment>
<dbReference type="EMBL" id="CAJZAG010000005">
    <property type="protein sequence ID" value="CAG9172801.1"/>
    <property type="molecule type" value="Genomic_DNA"/>
</dbReference>
<name>A0ABM8WZ03_9BURK</name>
<protein>
    <recommendedName>
        <fullName evidence="1">Effector-associated domain-containing protein</fullName>
    </recommendedName>
</protein>
<evidence type="ECO:0000313" key="3">
    <source>
        <dbReference type="Proteomes" id="UP000706525"/>
    </source>
</evidence>
<gene>
    <name evidence="2" type="ORF">LMG32289_02684</name>
</gene>
<sequence length="366" mass="41085">MGPKGSTIVSHPILDHHLYRRDLPEAGELENQLRHKFFDAAATRNVLNRAGLDPVNINWDRPATSFWAEILDFAAGNHALDALLTAADQSLDPPPKHADLRAAIDRVRQYQAIGAPGVPMRVLLSGDRPFLGRAMLRGLMPELANWDSNAAILVVRGNADSGRTETQFLLAEDRDRQSERIVLLHEDLPLQSTLLSIWREAGVPGTVPRIDADALSTETALFIDFWTEVKVALDDHDRRLWALFDDLDKGPDRKLVQQLAEVLAVRLRDKGFQQRFRLVLLGYPADNLPAKVPGALVRNDQTEMLDDTHVRAFLTQCMKAKGKAFDAGWDEETARKICAQAQDRTTPERPFLESLNNELNAWYRGL</sequence>
<dbReference type="Proteomes" id="UP000706525">
    <property type="component" value="Unassembled WGS sequence"/>
</dbReference>
<evidence type="ECO:0000259" key="1">
    <source>
        <dbReference type="Pfam" id="PF19955"/>
    </source>
</evidence>
<accession>A0ABM8WZ03</accession>
<evidence type="ECO:0000313" key="2">
    <source>
        <dbReference type="EMBL" id="CAG9172801.1"/>
    </source>
</evidence>
<organism evidence="2 3">
    <name type="scientific">Cupriavidus pampae</name>
    <dbReference type="NCBI Taxonomy" id="659251"/>
    <lineage>
        <taxon>Bacteria</taxon>
        <taxon>Pseudomonadati</taxon>
        <taxon>Pseudomonadota</taxon>
        <taxon>Betaproteobacteria</taxon>
        <taxon>Burkholderiales</taxon>
        <taxon>Burkholderiaceae</taxon>
        <taxon>Cupriavidus</taxon>
    </lineage>
</organism>
<feature type="domain" description="Effector-associated" evidence="1">
    <location>
        <begin position="25"/>
        <end position="107"/>
    </location>
</feature>
<dbReference type="Pfam" id="PF19955">
    <property type="entry name" value="EAD1"/>
    <property type="match status" value="1"/>
</dbReference>